<dbReference type="RefSeq" id="WP_393992313.1">
    <property type="nucleotide sequence ID" value="NZ_JBAFVH010000005.1"/>
</dbReference>
<protein>
    <submittedName>
        <fullName evidence="2">Class I SAM-dependent methyltransferase</fullName>
        <ecNumber evidence="2">2.1.-.-</ecNumber>
    </submittedName>
</protein>
<organism evidence="2 3">
    <name type="scientific">Xanthobacter oligotrophicus</name>
    <dbReference type="NCBI Taxonomy" id="2607286"/>
    <lineage>
        <taxon>Bacteria</taxon>
        <taxon>Pseudomonadati</taxon>
        <taxon>Pseudomonadota</taxon>
        <taxon>Alphaproteobacteria</taxon>
        <taxon>Hyphomicrobiales</taxon>
        <taxon>Xanthobacteraceae</taxon>
        <taxon>Xanthobacter</taxon>
    </lineage>
</organism>
<evidence type="ECO:0000259" key="1">
    <source>
        <dbReference type="Pfam" id="PF13649"/>
    </source>
</evidence>
<dbReference type="GO" id="GO:0032259">
    <property type="term" value="P:methylation"/>
    <property type="evidence" value="ECO:0007669"/>
    <property type="project" value="UniProtKB-KW"/>
</dbReference>
<gene>
    <name evidence="2" type="ORF">V5F32_09620</name>
</gene>
<evidence type="ECO:0000313" key="3">
    <source>
        <dbReference type="Proteomes" id="UP001604002"/>
    </source>
</evidence>
<comment type="caution">
    <text evidence="2">The sequence shown here is derived from an EMBL/GenBank/DDBJ whole genome shotgun (WGS) entry which is preliminary data.</text>
</comment>
<dbReference type="InterPro" id="IPR050508">
    <property type="entry name" value="Methyltransf_Superfamily"/>
</dbReference>
<evidence type="ECO:0000313" key="2">
    <source>
        <dbReference type="EMBL" id="MFG1372420.1"/>
    </source>
</evidence>
<accession>A0ABW6ZUK5</accession>
<dbReference type="Pfam" id="PF13649">
    <property type="entry name" value="Methyltransf_25"/>
    <property type="match status" value="1"/>
</dbReference>
<keyword evidence="2" id="KW-0808">Transferase</keyword>
<dbReference type="CDD" id="cd02440">
    <property type="entry name" value="AdoMet_MTases"/>
    <property type="match status" value="1"/>
</dbReference>
<dbReference type="InterPro" id="IPR029063">
    <property type="entry name" value="SAM-dependent_MTases_sf"/>
</dbReference>
<dbReference type="EC" id="2.1.-.-" evidence="2"/>
<keyword evidence="3" id="KW-1185">Reference proteome</keyword>
<dbReference type="GO" id="GO:0008168">
    <property type="term" value="F:methyltransferase activity"/>
    <property type="evidence" value="ECO:0007669"/>
    <property type="project" value="UniProtKB-KW"/>
</dbReference>
<dbReference type="Gene3D" id="3.40.50.150">
    <property type="entry name" value="Vaccinia Virus protein VP39"/>
    <property type="match status" value="1"/>
</dbReference>
<dbReference type="PANTHER" id="PTHR42912">
    <property type="entry name" value="METHYLTRANSFERASE"/>
    <property type="match status" value="1"/>
</dbReference>
<name>A0ABW6ZUK5_9HYPH</name>
<feature type="domain" description="Methyltransferase" evidence="1">
    <location>
        <begin position="59"/>
        <end position="155"/>
    </location>
</feature>
<dbReference type="Proteomes" id="UP001604002">
    <property type="component" value="Unassembled WGS sequence"/>
</dbReference>
<dbReference type="SUPFAM" id="SSF53335">
    <property type="entry name" value="S-adenosyl-L-methionine-dependent methyltransferases"/>
    <property type="match status" value="1"/>
</dbReference>
<dbReference type="InterPro" id="IPR041698">
    <property type="entry name" value="Methyltransf_25"/>
</dbReference>
<reference evidence="2 3" key="1">
    <citation type="submission" date="2024-02" db="EMBL/GenBank/DDBJ databases">
        <title>Expansion and revision of Xanthobacter and proposal of Roseixanthobacter gen. nov.</title>
        <authorList>
            <person name="Soltysiak M.P.M."/>
            <person name="Jalihal A."/>
            <person name="Ory A."/>
            <person name="Chrisophersen C."/>
            <person name="Lee A.D."/>
            <person name="Boulton J."/>
            <person name="Springer M."/>
        </authorList>
    </citation>
    <scope>NUCLEOTIDE SEQUENCE [LARGE SCALE GENOMIC DNA]</scope>
    <source>
        <strain evidence="2 3">23A</strain>
    </source>
</reference>
<dbReference type="EMBL" id="JBAFVH010000005">
    <property type="protein sequence ID" value="MFG1372420.1"/>
    <property type="molecule type" value="Genomic_DNA"/>
</dbReference>
<sequence>MAKGGQGRRGGGLWHRLGRQLARPQGRAGALAGHLMAWVNRRPNALAIAALEVRPDDHVLEIGFGPGDGLATLARRAGLGHIHGIDGSPAMLAQATRRNAQAIAEGRMCLATGDMRRLPFPDASFDKVLGVNVAYFFDPDGGAVGEIHRVLRPGGRVSLYVTDRATMAGWPFADPRTHVTYDWVDLKHIIARGGFEPARVMIRALDLPLGVKGLIATARR</sequence>
<proteinExistence type="predicted"/>
<keyword evidence="2" id="KW-0489">Methyltransferase</keyword>